<keyword evidence="2" id="KW-0732">Signal</keyword>
<reference evidence="3" key="2">
    <citation type="submission" date="2023-06" db="EMBL/GenBank/DDBJ databases">
        <authorList>
            <consortium name="Lawrence Berkeley National Laboratory"/>
            <person name="Haridas S."/>
            <person name="Hensen N."/>
            <person name="Bonometti L."/>
            <person name="Westerberg I."/>
            <person name="Brannstrom I.O."/>
            <person name="Guillou S."/>
            <person name="Cros-Aarteil S."/>
            <person name="Calhoun S."/>
            <person name="Kuo A."/>
            <person name="Mondo S."/>
            <person name="Pangilinan J."/>
            <person name="Riley R."/>
            <person name="Labutti K."/>
            <person name="Andreopoulos B."/>
            <person name="Lipzen A."/>
            <person name="Chen C."/>
            <person name="Yanf M."/>
            <person name="Daum C."/>
            <person name="Ng V."/>
            <person name="Clum A."/>
            <person name="Steindorff A."/>
            <person name="Ohm R."/>
            <person name="Martin F."/>
            <person name="Silar P."/>
            <person name="Natvig D."/>
            <person name="Lalanne C."/>
            <person name="Gautier V."/>
            <person name="Ament-Velasquez S.L."/>
            <person name="Kruys A."/>
            <person name="Hutchinson M.I."/>
            <person name="Powell A.J."/>
            <person name="Barry K."/>
            <person name="Miller A.N."/>
            <person name="Grigoriev I.V."/>
            <person name="Debuchy R."/>
            <person name="Gladieux P."/>
            <person name="Thoren M.H."/>
            <person name="Johannesson H."/>
        </authorList>
    </citation>
    <scope>NUCLEOTIDE SEQUENCE</scope>
    <source>
        <strain evidence="3">CBS 955.72</strain>
    </source>
</reference>
<sequence length="122" mass="14324">MRMYTRRVDCWMVTLVVHCPGGLGQTNIQASCLQLCYGQNRWCYRLRLRSKNPKSIIHRYIAQPASRDSAVPNNPLRLIRLATRWSHCFFIILEGPRRDMHAEGRSTQAQHSQSASERVWRR</sequence>
<feature type="region of interest" description="Disordered" evidence="1">
    <location>
        <begin position="101"/>
        <end position="122"/>
    </location>
</feature>
<name>A0AAJ0H9R2_9PEZI</name>
<reference evidence="3" key="1">
    <citation type="journal article" date="2023" name="Mol. Phylogenet. Evol.">
        <title>Genome-scale phylogeny and comparative genomics of the fungal order Sordariales.</title>
        <authorList>
            <person name="Hensen N."/>
            <person name="Bonometti L."/>
            <person name="Westerberg I."/>
            <person name="Brannstrom I.O."/>
            <person name="Guillou S."/>
            <person name="Cros-Aarteil S."/>
            <person name="Calhoun S."/>
            <person name="Haridas S."/>
            <person name="Kuo A."/>
            <person name="Mondo S."/>
            <person name="Pangilinan J."/>
            <person name="Riley R."/>
            <person name="LaButti K."/>
            <person name="Andreopoulos B."/>
            <person name="Lipzen A."/>
            <person name="Chen C."/>
            <person name="Yan M."/>
            <person name="Daum C."/>
            <person name="Ng V."/>
            <person name="Clum A."/>
            <person name="Steindorff A."/>
            <person name="Ohm R.A."/>
            <person name="Martin F."/>
            <person name="Silar P."/>
            <person name="Natvig D.O."/>
            <person name="Lalanne C."/>
            <person name="Gautier V."/>
            <person name="Ament-Velasquez S.L."/>
            <person name="Kruys A."/>
            <person name="Hutchinson M.I."/>
            <person name="Powell A.J."/>
            <person name="Barry K."/>
            <person name="Miller A.N."/>
            <person name="Grigoriev I.V."/>
            <person name="Debuchy R."/>
            <person name="Gladieux P."/>
            <person name="Hiltunen Thoren M."/>
            <person name="Johannesson H."/>
        </authorList>
    </citation>
    <scope>NUCLEOTIDE SEQUENCE</scope>
    <source>
        <strain evidence="3">CBS 955.72</strain>
    </source>
</reference>
<evidence type="ECO:0000313" key="3">
    <source>
        <dbReference type="EMBL" id="KAK3344376.1"/>
    </source>
</evidence>
<evidence type="ECO:0000256" key="1">
    <source>
        <dbReference type="SAM" id="MobiDB-lite"/>
    </source>
</evidence>
<accession>A0AAJ0H9R2</accession>
<dbReference type="EMBL" id="JAUIQD010000007">
    <property type="protein sequence ID" value="KAK3344376.1"/>
    <property type="molecule type" value="Genomic_DNA"/>
</dbReference>
<evidence type="ECO:0008006" key="5">
    <source>
        <dbReference type="Google" id="ProtNLM"/>
    </source>
</evidence>
<feature type="chain" id="PRO_5042501487" description="Secreted protein" evidence="2">
    <location>
        <begin position="25"/>
        <end position="122"/>
    </location>
</feature>
<keyword evidence="4" id="KW-1185">Reference proteome</keyword>
<protein>
    <recommendedName>
        <fullName evidence="5">Secreted protein</fullName>
    </recommendedName>
</protein>
<evidence type="ECO:0000256" key="2">
    <source>
        <dbReference type="SAM" id="SignalP"/>
    </source>
</evidence>
<dbReference type="Proteomes" id="UP001275084">
    <property type="component" value="Unassembled WGS sequence"/>
</dbReference>
<dbReference type="AlphaFoldDB" id="A0AAJ0H9R2"/>
<proteinExistence type="predicted"/>
<feature type="compositionally biased region" description="Polar residues" evidence="1">
    <location>
        <begin position="105"/>
        <end position="116"/>
    </location>
</feature>
<gene>
    <name evidence="3" type="ORF">B0T25DRAFT_324994</name>
</gene>
<comment type="caution">
    <text evidence="3">The sequence shown here is derived from an EMBL/GenBank/DDBJ whole genome shotgun (WGS) entry which is preliminary data.</text>
</comment>
<feature type="signal peptide" evidence="2">
    <location>
        <begin position="1"/>
        <end position="24"/>
    </location>
</feature>
<evidence type="ECO:0000313" key="4">
    <source>
        <dbReference type="Proteomes" id="UP001275084"/>
    </source>
</evidence>
<organism evidence="3 4">
    <name type="scientific">Lasiosphaeria hispida</name>
    <dbReference type="NCBI Taxonomy" id="260671"/>
    <lineage>
        <taxon>Eukaryota</taxon>
        <taxon>Fungi</taxon>
        <taxon>Dikarya</taxon>
        <taxon>Ascomycota</taxon>
        <taxon>Pezizomycotina</taxon>
        <taxon>Sordariomycetes</taxon>
        <taxon>Sordariomycetidae</taxon>
        <taxon>Sordariales</taxon>
        <taxon>Lasiosphaeriaceae</taxon>
        <taxon>Lasiosphaeria</taxon>
    </lineage>
</organism>